<name>A0A6J4QB36_9ACTN</name>
<gene>
    <name evidence="2" type="ORF">AVDCRST_MAG82-2511</name>
</gene>
<feature type="non-terminal residue" evidence="2">
    <location>
        <position position="64"/>
    </location>
</feature>
<feature type="region of interest" description="Disordered" evidence="1">
    <location>
        <begin position="1"/>
        <end position="64"/>
    </location>
</feature>
<evidence type="ECO:0000256" key="1">
    <source>
        <dbReference type="SAM" id="MobiDB-lite"/>
    </source>
</evidence>
<sequence>GNEPRRAAHGRRSPPAGQRRRGGPRRQPQQVRVRARSRGHDARQGPAGSRALPHRLRLRSLHAD</sequence>
<organism evidence="2">
    <name type="scientific">uncultured Rubrobacteraceae bacterium</name>
    <dbReference type="NCBI Taxonomy" id="349277"/>
    <lineage>
        <taxon>Bacteria</taxon>
        <taxon>Bacillati</taxon>
        <taxon>Actinomycetota</taxon>
        <taxon>Rubrobacteria</taxon>
        <taxon>Rubrobacterales</taxon>
        <taxon>Rubrobacteraceae</taxon>
        <taxon>environmental samples</taxon>
    </lineage>
</organism>
<dbReference type="EMBL" id="CADCVA010000322">
    <property type="protein sequence ID" value="CAA9436867.1"/>
    <property type="molecule type" value="Genomic_DNA"/>
</dbReference>
<feature type="compositionally biased region" description="Basic residues" evidence="1">
    <location>
        <begin position="7"/>
        <end position="24"/>
    </location>
</feature>
<reference evidence="2" key="1">
    <citation type="submission" date="2020-02" db="EMBL/GenBank/DDBJ databases">
        <authorList>
            <person name="Meier V. D."/>
        </authorList>
    </citation>
    <scope>NUCLEOTIDE SEQUENCE</scope>
    <source>
        <strain evidence="2">AVDCRST_MAG82</strain>
    </source>
</reference>
<feature type="non-terminal residue" evidence="2">
    <location>
        <position position="1"/>
    </location>
</feature>
<protein>
    <submittedName>
        <fullName evidence="2">Uncharacterized protein</fullName>
    </submittedName>
</protein>
<dbReference type="AlphaFoldDB" id="A0A6J4QB36"/>
<proteinExistence type="predicted"/>
<accession>A0A6J4QB36</accession>
<feature type="compositionally biased region" description="Basic residues" evidence="1">
    <location>
        <begin position="52"/>
        <end position="64"/>
    </location>
</feature>
<evidence type="ECO:0000313" key="2">
    <source>
        <dbReference type="EMBL" id="CAA9436867.1"/>
    </source>
</evidence>